<dbReference type="InterPro" id="IPR016186">
    <property type="entry name" value="C-type_lectin-like/link_sf"/>
</dbReference>
<sequence>MLMVPTNLGQWSEAACSTKAHFICEARPTRVKANLDSHPHDILFIQGRCASGFYEYQSACYTLMHHPESSSRIAELKPDRISTACSETVLTRNCTDENLGTVLCPIPMSPRDHKHASYQRSLIDKFGGSAESAWVGLKGNRFHVYTDAPGLLESAAFVDHSTLKNETSCFTLNKNKMLLTSESCSAQLPAICGYFLDTHIFSPWSPPDVKLNTPICKDGWVHYGSFCYRLEYATSLSWSDAELACVQNYGHLVSIDSEAEDSFIRSLIPSNLTGKPWIGLTVIHNNDTSTMHWSDGAVATFSKYFADKFYPVDRECARLDVVYGENVWTVDHCSTPAPYICKAMATATAMDWNIKGTTHCLPGSHPEYCFSLNKTVMSFKDTSAACRGNGQSMATILDDTQQNFITQAMRSLLAPDLAKNIPTRYWIGLVRSSESLRWVSGYPAVPNVYWKTGVEKSTGTCAYLDVGINSMLNWGLGTCNEEYPVICSTVPKLPQPSATIPQDSNRVDKQYCPLGFLHVRGKCYKVEGDERNKYTFFQAMHKCSNLSGHLATVSSMQEQDIITVLIGQGHVPFWIGLITSPTGHYTTWTNNEPITYTYWKKGFPFSTSGGSSLCTYVEIKSSEIGKWAGIGCDTKMGFICETESSDAPSAQVTTPHLFSQEDCLPGFFHHRGACYKVLETQSTRSSTKLYDNLSAICAASVNSSLSCETTRGLAGCPVVMTPHSHSEAAFIRLLISGTQKTPSGVEAWTGMKILSKNGQKIIQTEDGVDLKDMDLDFSHIESAAEGMGESSFFSCVSFHTNGSHLTIQPCSKPAYAVCGYYLNTHSLHRQVVDSNNYKCPPDTQLVGRNCILHTSKRYSWFAAERFCNQLSDVANLKASISGHLLSIHNNDMLKYITTLKEPVWIGLTSKPEFGYGGKLEWTDGSPVDYVAFGPSENMGTFIKSHLCAAVDPQTGFIKGEPCDANLLFACQYPLESFPKQQLPILAGEYLPAVENCPVRFSLETNRACYAIVDSPLSQKDAQLSCRTIDPNANLAAFHSSQEEKNFLNLMSSKYRKDAYWMGLMQSDLEYKWVDSSIVDYMPKFGVSVELSHIWHIQDCFTFNVTSSANNPTSPLNVTWHGSDCSTKRPYICQLYRGEHGPNSMRPAPLAPADSPIINCPEDFISGLFAAQAPNQPSTAWIGLRQGRDRQFWNDDSEVTYARRDLEFPAPVAHNLELGEEDDRLCTVMLYSSNVHFNGLWSRSICSVNDQNYFICQATPVQAYSVSNTEATNEKMASNGSGLAERPHCPLGSTLGFYNHSAKALGEKLRLPNCLQLVSLKPLDWKDAHELCSKQSATLPSVDTLADLSFLRAWMVMPESIGGAGLPSNSSIWLDLKVDKCPQCYSDWTWHTGNALHESPVKIIDWFNAPSDPSGCYVFTATPNFDSLSSPDNPAAHLRSIRPAISCTALKLPVVCQVPAKFQKITQTSFSNVSVMKRDEGRCLKNPTPDLSNLKEFITNTSVTKSGRKCIRWDLVRYNFTGSDAVLPPNWRIFSTEIAYDIHESPFWSDKCAHVIMQDAGSPGKTKYRYACYTSTDPVHGLEDCEMESCGIALMSLGWVIFLTLACLTLSVLITVCIVRVKNRNRFYIHQNNIRWLSPLKVTSNSSVFGSSGATEQPHQRQHSVLYNGGGNDDPSVKVFGEVPSLVATNPSLLHSLVPSLTFKPSAYRPLHDRDPLLLDEEENADEFSGPV</sequence>
<reference evidence="5" key="1">
    <citation type="submission" date="2016-04" db="UniProtKB">
        <authorList>
            <consortium name="WormBaseParasite"/>
        </authorList>
    </citation>
    <scope>IDENTIFICATION</scope>
</reference>
<feature type="domain" description="C-type lectin" evidence="2">
    <location>
        <begin position="365"/>
        <end position="488"/>
    </location>
</feature>
<evidence type="ECO:0000313" key="5">
    <source>
        <dbReference type="WBParaSite" id="HNAJ_0000115001-mRNA-1"/>
    </source>
</evidence>
<feature type="transmembrane region" description="Helical" evidence="1">
    <location>
        <begin position="1596"/>
        <end position="1618"/>
    </location>
</feature>
<feature type="domain" description="C-type lectin" evidence="2">
    <location>
        <begin position="223"/>
        <end position="342"/>
    </location>
</feature>
<dbReference type="Proteomes" id="UP000278807">
    <property type="component" value="Unassembled WGS sequence"/>
</dbReference>
<dbReference type="CDD" id="cd00037">
    <property type="entry name" value="CLECT"/>
    <property type="match status" value="5"/>
</dbReference>
<dbReference type="InterPro" id="IPR050111">
    <property type="entry name" value="C-type_lectin/snaclec_domain"/>
</dbReference>
<dbReference type="WBParaSite" id="HNAJ_0000115001-mRNA-1">
    <property type="protein sequence ID" value="HNAJ_0000115001-mRNA-1"/>
    <property type="gene ID" value="HNAJ_0000115001"/>
</dbReference>
<evidence type="ECO:0000313" key="4">
    <source>
        <dbReference type="Proteomes" id="UP000278807"/>
    </source>
</evidence>
<dbReference type="SMART" id="SM00034">
    <property type="entry name" value="CLECT"/>
    <property type="match status" value="7"/>
</dbReference>
<feature type="domain" description="C-type lectin" evidence="2">
    <location>
        <begin position="846"/>
        <end position="971"/>
    </location>
</feature>
<dbReference type="InterPro" id="IPR001304">
    <property type="entry name" value="C-type_lectin-like"/>
</dbReference>
<organism evidence="5">
    <name type="scientific">Rodentolepis nana</name>
    <name type="common">Dwarf tapeworm</name>
    <name type="synonym">Hymenolepis nana</name>
    <dbReference type="NCBI Taxonomy" id="102285"/>
    <lineage>
        <taxon>Eukaryota</taxon>
        <taxon>Metazoa</taxon>
        <taxon>Spiralia</taxon>
        <taxon>Lophotrochozoa</taxon>
        <taxon>Platyhelminthes</taxon>
        <taxon>Cestoda</taxon>
        <taxon>Eucestoda</taxon>
        <taxon>Cyclophyllidea</taxon>
        <taxon>Hymenolepididae</taxon>
        <taxon>Rodentolepis</taxon>
    </lineage>
</organism>
<dbReference type="PANTHER" id="PTHR22803">
    <property type="entry name" value="MANNOSE, PHOSPHOLIPASE, LECTIN RECEPTOR RELATED"/>
    <property type="match status" value="1"/>
</dbReference>
<keyword evidence="1" id="KW-0812">Transmembrane</keyword>
<dbReference type="SUPFAM" id="SSF56436">
    <property type="entry name" value="C-type lectin-like"/>
    <property type="match status" value="8"/>
</dbReference>
<keyword evidence="1" id="KW-1133">Transmembrane helix</keyword>
<feature type="domain" description="C-type lectin" evidence="2">
    <location>
        <begin position="1313"/>
        <end position="1415"/>
    </location>
</feature>
<dbReference type="PROSITE" id="PS50041">
    <property type="entry name" value="C_TYPE_LECTIN_2"/>
    <property type="match status" value="6"/>
</dbReference>
<feature type="domain" description="C-type lectin" evidence="2">
    <location>
        <begin position="519"/>
        <end position="641"/>
    </location>
</feature>
<feature type="domain" description="C-type lectin" evidence="2">
    <location>
        <begin position="1004"/>
        <end position="1133"/>
    </location>
</feature>
<dbReference type="EMBL" id="UZAE01000408">
    <property type="protein sequence ID" value="VDN97009.1"/>
    <property type="molecule type" value="Genomic_DNA"/>
</dbReference>
<proteinExistence type="predicted"/>
<dbReference type="Gene3D" id="3.10.100.10">
    <property type="entry name" value="Mannose-Binding Protein A, subunit A"/>
    <property type="match status" value="8"/>
</dbReference>
<dbReference type="STRING" id="102285.A0A158QGZ5"/>
<accession>A0A158QGZ5</accession>
<keyword evidence="1" id="KW-0472">Membrane</keyword>
<dbReference type="OrthoDB" id="6226225at2759"/>
<name>A0A158QGZ5_RODNA</name>
<reference evidence="3 4" key="2">
    <citation type="submission" date="2018-11" db="EMBL/GenBank/DDBJ databases">
        <authorList>
            <consortium name="Pathogen Informatics"/>
        </authorList>
    </citation>
    <scope>NUCLEOTIDE SEQUENCE [LARGE SCALE GENOMIC DNA]</scope>
</reference>
<evidence type="ECO:0000313" key="3">
    <source>
        <dbReference type="EMBL" id="VDN97009.1"/>
    </source>
</evidence>
<gene>
    <name evidence="3" type="ORF">HNAJ_LOCUS1150</name>
</gene>
<dbReference type="Pfam" id="PF00059">
    <property type="entry name" value="Lectin_C"/>
    <property type="match status" value="6"/>
</dbReference>
<protein>
    <submittedName>
        <fullName evidence="5">C-type lectin domain-containing protein</fullName>
    </submittedName>
</protein>
<evidence type="ECO:0000259" key="2">
    <source>
        <dbReference type="PROSITE" id="PS50041"/>
    </source>
</evidence>
<keyword evidence="4" id="KW-1185">Reference proteome</keyword>
<evidence type="ECO:0000256" key="1">
    <source>
        <dbReference type="SAM" id="Phobius"/>
    </source>
</evidence>
<dbReference type="InterPro" id="IPR016187">
    <property type="entry name" value="CTDL_fold"/>
</dbReference>